<dbReference type="Gene3D" id="3.40.50.300">
    <property type="entry name" value="P-loop containing nucleotide triphosphate hydrolases"/>
    <property type="match status" value="1"/>
</dbReference>
<dbReference type="Proteomes" id="UP000474640">
    <property type="component" value="Unassembled WGS sequence"/>
</dbReference>
<feature type="repeat" description="WD" evidence="3">
    <location>
        <begin position="1053"/>
        <end position="1094"/>
    </location>
</feature>
<gene>
    <name evidence="6" type="ORF">TWF970_004425</name>
</gene>
<evidence type="ECO:0000256" key="4">
    <source>
        <dbReference type="SAM" id="MobiDB-lite"/>
    </source>
</evidence>
<dbReference type="Gene3D" id="2.130.10.10">
    <property type="entry name" value="YVTN repeat-like/Quinoprotein amine dehydrogenase"/>
    <property type="match status" value="3"/>
</dbReference>
<evidence type="ECO:0000256" key="1">
    <source>
        <dbReference type="ARBA" id="ARBA00022574"/>
    </source>
</evidence>
<dbReference type="InterPro" id="IPR020472">
    <property type="entry name" value="WD40_PAC1"/>
</dbReference>
<feature type="repeat" description="WD" evidence="3">
    <location>
        <begin position="848"/>
        <end position="880"/>
    </location>
</feature>
<feature type="region of interest" description="Disordered" evidence="4">
    <location>
        <begin position="1185"/>
        <end position="1205"/>
    </location>
</feature>
<dbReference type="InterPro" id="IPR027417">
    <property type="entry name" value="P-loop_NTPase"/>
</dbReference>
<dbReference type="SUPFAM" id="SSF52540">
    <property type="entry name" value="P-loop containing nucleoside triphosphate hydrolases"/>
    <property type="match status" value="1"/>
</dbReference>
<proteinExistence type="predicted"/>
<feature type="domain" description="Nephrocystin 3-like N-terminal" evidence="5">
    <location>
        <begin position="182"/>
        <end position="328"/>
    </location>
</feature>
<dbReference type="PROSITE" id="PS50082">
    <property type="entry name" value="WD_REPEATS_2"/>
    <property type="match status" value="7"/>
</dbReference>
<dbReference type="AlphaFoldDB" id="A0A7C8VE48"/>
<name>A0A7C8VE48_ORBOL</name>
<dbReference type="PROSITE" id="PS50294">
    <property type="entry name" value="WD_REPEATS_REGION"/>
    <property type="match status" value="4"/>
</dbReference>
<dbReference type="PRINTS" id="PR00320">
    <property type="entry name" value="GPROTEINBRPT"/>
</dbReference>
<evidence type="ECO:0000259" key="5">
    <source>
        <dbReference type="Pfam" id="PF24883"/>
    </source>
</evidence>
<keyword evidence="2" id="KW-0677">Repeat</keyword>
<dbReference type="InterPro" id="IPR001680">
    <property type="entry name" value="WD40_rpt"/>
</dbReference>
<dbReference type="SMART" id="SM00320">
    <property type="entry name" value="WD40"/>
    <property type="match status" value="10"/>
</dbReference>
<dbReference type="EMBL" id="JAABOJ010000023">
    <property type="protein sequence ID" value="KAF3278881.1"/>
    <property type="molecule type" value="Genomic_DNA"/>
</dbReference>
<dbReference type="Pfam" id="PF00400">
    <property type="entry name" value="WD40"/>
    <property type="match status" value="7"/>
</dbReference>
<dbReference type="PANTHER" id="PTHR19848:SF8">
    <property type="entry name" value="F-BOX AND WD REPEAT DOMAIN CONTAINING 7"/>
    <property type="match status" value="1"/>
</dbReference>
<dbReference type="SUPFAM" id="SSF50978">
    <property type="entry name" value="WD40 repeat-like"/>
    <property type="match status" value="3"/>
</dbReference>
<dbReference type="PROSITE" id="PS00678">
    <property type="entry name" value="WD_REPEATS_1"/>
    <property type="match status" value="2"/>
</dbReference>
<evidence type="ECO:0000256" key="2">
    <source>
        <dbReference type="ARBA" id="ARBA00022737"/>
    </source>
</evidence>
<evidence type="ECO:0000256" key="3">
    <source>
        <dbReference type="PROSITE-ProRule" id="PRU00221"/>
    </source>
</evidence>
<reference evidence="6 7" key="1">
    <citation type="submission" date="2020-01" db="EMBL/GenBank/DDBJ databases">
        <authorList>
            <person name="Palmer J.M."/>
        </authorList>
    </citation>
    <scope>NUCLEOTIDE SEQUENCE [LARGE SCALE GENOMIC DNA]</scope>
    <source>
        <strain evidence="6 7">TWF970</strain>
    </source>
</reference>
<dbReference type="InterPro" id="IPR056884">
    <property type="entry name" value="NPHP3-like_N"/>
</dbReference>
<feature type="repeat" description="WD" evidence="3">
    <location>
        <begin position="684"/>
        <end position="724"/>
    </location>
</feature>
<evidence type="ECO:0000313" key="6">
    <source>
        <dbReference type="EMBL" id="KAF3278881.1"/>
    </source>
</evidence>
<feature type="repeat" description="WD" evidence="3">
    <location>
        <begin position="928"/>
        <end position="960"/>
    </location>
</feature>
<dbReference type="Pfam" id="PF24883">
    <property type="entry name" value="NPHP3_N"/>
    <property type="match status" value="1"/>
</dbReference>
<accession>A0A7C8VE48</accession>
<dbReference type="InterPro" id="IPR015943">
    <property type="entry name" value="WD40/YVTN_repeat-like_dom_sf"/>
</dbReference>
<dbReference type="OrthoDB" id="538223at2759"/>
<feature type="repeat" description="WD" evidence="3">
    <location>
        <begin position="808"/>
        <end position="841"/>
    </location>
</feature>
<comment type="caution">
    <text evidence="6">The sequence shown here is derived from an EMBL/GenBank/DDBJ whole genome shotgun (WGS) entry which is preliminary data.</text>
</comment>
<organism evidence="6 7">
    <name type="scientific">Orbilia oligospora</name>
    <name type="common">Nematode-trapping fungus</name>
    <name type="synonym">Arthrobotrys oligospora</name>
    <dbReference type="NCBI Taxonomy" id="2813651"/>
    <lineage>
        <taxon>Eukaryota</taxon>
        <taxon>Fungi</taxon>
        <taxon>Dikarya</taxon>
        <taxon>Ascomycota</taxon>
        <taxon>Pezizomycotina</taxon>
        <taxon>Orbiliomycetes</taxon>
        <taxon>Orbiliales</taxon>
        <taxon>Orbiliaceae</taxon>
        <taxon>Orbilia</taxon>
    </lineage>
</organism>
<feature type="repeat" description="WD" evidence="3">
    <location>
        <begin position="644"/>
        <end position="683"/>
    </location>
</feature>
<feature type="repeat" description="WD" evidence="3">
    <location>
        <begin position="769"/>
        <end position="799"/>
    </location>
</feature>
<sequence length="1258" mass="139804">MADPLSIAAGIVGVIQGFKACWDYYEGVKGAKSDIGKPKAEIGSIEGLIKRLDELIKNPKYHGLSENGELKVALGGCLKELEQLHDKLDSQKEQSRFRYLKRTKWPFVKTGVVEIVNSLERWKASINTFLIIDHTETVRNLNQKFDLAGLPIAEGAGYKSFEDRHEPECLPGTRSELQERIAGWADAPPGASECIFWLSGVAGTGKSTISRTIAKRLEKKGQLGASFFFRRGEKDRGRAARLFTTIAFQLAHTVGVGRNIQRAIEADPGIPKMNIAEQFEKLILQPLSGLSGTGIELRHTRVIILIDALDECDDERDQEEIVFLLSQLKKLGLILEYQADLTEDARVEQTYLPVLKRFVENQNSAKQRDRLAGEFREIVGLILTLASPLSIPSLAKLLSVPETTIDNRLKKLHSVLNIPMGRHDPVRTFHLSFRDFLLSPRLCNDKNMSQLWINEKEIHKMLATKCIEIMSNSEGLGLKQDICRLELPGILRSEINEILVQKYISPELQYACRYWVYHLTRSGNKICDDDQTHRFLERRLLHWLEAESILGDLENTIQMAEDLRAIVDVEKGEKVLAFLYDLRRFLLQNRYIIDRAPLQTYISAIIFTPEDSIVRKRFDLKAMIPWIRSFPKVQRNWGGLLQSLEGHKGMIKSVAVFDGVIASSCSDRIIRLWNSGTGAPLRTIEGDGRSINSLAFRFDGVLASVSVDGMIKLWNIDTGRLLRTLEENTSAVEVIRFSAGDVLGSGSSGGEVILWDTGSTLTQPKPQVLEGHTSGIQALEFFNDILASGSDDRSIRLWKTDGTLLRVLKGHTDSVRALAFSSDGTLVSGSFDKTIKLWNVDGTLLRTLEGHTKAVVSLVFLNDRIVSGSWDNTFKYWSMDGTLLQTVEFKRGGTIQDTALASGGILVLGDSDFTIRLWDLGEPSALILQGHTDIVGGVVFSSDGKILASASRDKAIKLWSGDGRLLQTIMPDENILGSIAFSPLGILASASAAAGHIKLYDTDGTLLRTINSDVGLGVKPIFSPDGNFLAYFCGDGKVGLLNISGDGDSARTLESYIHDAVATAFSPDGEILAVFGENGTIKLWGVDTGDALRDMDLANPRDRRYNYLRQPILRFSLDGGTLMSTSRFEETCTVNLWDSSAGVLLQEYTDAASTLEFASHVDTVKSWPADVLASLRSLAMREMSRKPYSSTESPYDKLNQPPKEHEQHHVIVEDEWVSRGPQRIWLPPNYRPCSQAIYGNRVALGCRPGMVCFIEFEP</sequence>
<dbReference type="InterPro" id="IPR036322">
    <property type="entry name" value="WD40_repeat_dom_sf"/>
</dbReference>
<evidence type="ECO:0000313" key="7">
    <source>
        <dbReference type="Proteomes" id="UP000474640"/>
    </source>
</evidence>
<protein>
    <recommendedName>
        <fullName evidence="5">Nephrocystin 3-like N-terminal domain-containing protein</fullName>
    </recommendedName>
</protein>
<keyword evidence="1 3" id="KW-0853">WD repeat</keyword>
<dbReference type="PANTHER" id="PTHR19848">
    <property type="entry name" value="WD40 REPEAT PROTEIN"/>
    <property type="match status" value="1"/>
</dbReference>
<dbReference type="InterPro" id="IPR019775">
    <property type="entry name" value="WD40_repeat_CS"/>
</dbReference>
<dbReference type="CDD" id="cd00200">
    <property type="entry name" value="WD40"/>
    <property type="match status" value="1"/>
</dbReference>